<sequence length="538" mass="58656">MPVDENLFYRKKSEFVPVIPADPDDSDGSSEGEESKSQAISAISETADESDKSECRWPRPKVFEDKVIPPSSDEDKSQHEEITSTIRKKRITKFCTVDRYASSRRCANKENTSEINTSANNTPCTPSHTQRLFAEQQCNGSNNLMDCRTPTSSRSNFHLSSCEKKSSSPFTVFTSSPNVSTEQKETDLKIVGLSPVAKEYPPFLVASEVEESQFDAEVLKTKERSLAGSAARAKAREHSGSKKGPSGKLVKKTEGQVTESSTGISGSILEGALGIDESQMDSDVSKSTYKRLSKYLSSWSDSTDANNNEIELTNTDDKEPKQEADSTKQSKIPLSETLSKEREKPLVDDTGIEGDCFKGTSKDVNQFSFTQVVSASCVTDRETSEKSASVTSDQKRNPTFTSAKMKSNFSSGTMSLGAKAGKHSGSKKGPSGKLVKRTEGQVTESSTGISGCILEGALGIDESQMDSDVSKSTNKRSSKYLSSWSDSTDANNNEIELTNADDKEPNQEADSTKQSKIPQPQQKQIKKNKKTKNSSVHV</sequence>
<feature type="region of interest" description="Disordered" evidence="1">
    <location>
        <begin position="299"/>
        <end position="352"/>
    </location>
</feature>
<feature type="compositionally biased region" description="Basic and acidic residues" evidence="1">
    <location>
        <begin position="500"/>
        <end position="513"/>
    </location>
</feature>
<protein>
    <submittedName>
        <fullName evidence="2">Uncharacterized protein</fullName>
    </submittedName>
</protein>
<evidence type="ECO:0000313" key="3">
    <source>
        <dbReference type="Proteomes" id="UP001075354"/>
    </source>
</evidence>
<evidence type="ECO:0000313" key="2">
    <source>
        <dbReference type="EMBL" id="KAJ1518940.1"/>
    </source>
</evidence>
<feature type="compositionally biased region" description="Polar residues" evidence="1">
    <location>
        <begin position="479"/>
        <end position="496"/>
    </location>
</feature>
<reference evidence="2" key="1">
    <citation type="submission" date="2022-12" db="EMBL/GenBank/DDBJ databases">
        <title>Chromosome-level genome assembly of the bean flower thrips Megalurothrips usitatus.</title>
        <authorList>
            <person name="Ma L."/>
            <person name="Liu Q."/>
            <person name="Li H."/>
            <person name="Cai W."/>
        </authorList>
    </citation>
    <scope>NUCLEOTIDE SEQUENCE</scope>
    <source>
        <strain evidence="2">Cailab_2022a</strain>
    </source>
</reference>
<feature type="compositionally biased region" description="Basic and acidic residues" evidence="1">
    <location>
        <begin position="338"/>
        <end position="347"/>
    </location>
</feature>
<gene>
    <name evidence="2" type="ORF">ONE63_011449</name>
</gene>
<feature type="compositionally biased region" description="Low complexity" evidence="1">
    <location>
        <begin position="514"/>
        <end position="523"/>
    </location>
</feature>
<feature type="compositionally biased region" description="Polar residues" evidence="1">
    <location>
        <begin position="386"/>
        <end position="414"/>
    </location>
</feature>
<feature type="region of interest" description="Disordered" evidence="1">
    <location>
        <begin position="378"/>
        <end position="448"/>
    </location>
</feature>
<dbReference type="Proteomes" id="UP001075354">
    <property type="component" value="Unassembled WGS sequence"/>
</dbReference>
<comment type="caution">
    <text evidence="2">The sequence shown here is derived from an EMBL/GenBank/DDBJ whole genome shotgun (WGS) entry which is preliminary data.</text>
</comment>
<name>A0AAV7X5N5_9NEOP</name>
<feature type="region of interest" description="Disordered" evidence="1">
    <location>
        <begin position="229"/>
        <end position="263"/>
    </location>
</feature>
<organism evidence="2 3">
    <name type="scientific">Megalurothrips usitatus</name>
    <name type="common">bean blossom thrips</name>
    <dbReference type="NCBI Taxonomy" id="439358"/>
    <lineage>
        <taxon>Eukaryota</taxon>
        <taxon>Metazoa</taxon>
        <taxon>Ecdysozoa</taxon>
        <taxon>Arthropoda</taxon>
        <taxon>Hexapoda</taxon>
        <taxon>Insecta</taxon>
        <taxon>Pterygota</taxon>
        <taxon>Neoptera</taxon>
        <taxon>Paraneoptera</taxon>
        <taxon>Thysanoptera</taxon>
        <taxon>Terebrantia</taxon>
        <taxon>Thripoidea</taxon>
        <taxon>Thripidae</taxon>
        <taxon>Megalurothrips</taxon>
    </lineage>
</organism>
<feature type="region of interest" description="Disordered" evidence="1">
    <location>
        <begin position="15"/>
        <end position="83"/>
    </location>
</feature>
<feature type="compositionally biased region" description="Basic and acidic residues" evidence="1">
    <location>
        <begin position="315"/>
        <end position="328"/>
    </location>
</feature>
<feature type="region of interest" description="Disordered" evidence="1">
    <location>
        <begin position="460"/>
        <end position="538"/>
    </location>
</feature>
<feature type="compositionally biased region" description="Basic and acidic residues" evidence="1">
    <location>
        <begin position="49"/>
        <end position="82"/>
    </location>
</feature>
<accession>A0AAV7X5N5</accession>
<proteinExistence type="predicted"/>
<feature type="compositionally biased region" description="Acidic residues" evidence="1">
    <location>
        <begin position="22"/>
        <end position="32"/>
    </location>
</feature>
<dbReference type="EMBL" id="JAPTSV010000805">
    <property type="protein sequence ID" value="KAJ1518940.1"/>
    <property type="molecule type" value="Genomic_DNA"/>
</dbReference>
<evidence type="ECO:0000256" key="1">
    <source>
        <dbReference type="SAM" id="MobiDB-lite"/>
    </source>
</evidence>
<dbReference type="AlphaFoldDB" id="A0AAV7X5N5"/>
<feature type="compositionally biased region" description="Polar residues" evidence="1">
    <location>
        <begin position="299"/>
        <end position="313"/>
    </location>
</feature>
<keyword evidence="3" id="KW-1185">Reference proteome</keyword>